<evidence type="ECO:0000259" key="1">
    <source>
        <dbReference type="Pfam" id="PF02875"/>
    </source>
</evidence>
<feature type="domain" description="Mur ligase C-terminal" evidence="1">
    <location>
        <begin position="20"/>
        <end position="103"/>
    </location>
</feature>
<gene>
    <name evidence="2" type="ORF">LDC_1978</name>
</gene>
<protein>
    <submittedName>
        <fullName evidence="2">Cyanophycin synthetase</fullName>
    </submittedName>
</protein>
<evidence type="ECO:0000313" key="2">
    <source>
        <dbReference type="EMBL" id="EFK96003.1"/>
    </source>
</evidence>
<dbReference type="EMBL" id="ADZX01000592">
    <property type="protein sequence ID" value="EFK96003.1"/>
    <property type="molecule type" value="Genomic_DNA"/>
</dbReference>
<sequence>MEHHPPRPLHLRQRLPNRPGRFNLFSLRGATIIADYGHNPDAIRALVKAIDHMPAQRRIAVISGAGDRRDCDLQEQTAILGDAFDEVILYQDQCQRGRADGEVLALLRSGLAHARRT</sequence>
<dbReference type="PANTHER" id="PTHR23135:SF18">
    <property type="entry name" value="CYANOPHYCIN SYNTHETASE"/>
    <property type="match status" value="1"/>
</dbReference>
<organism evidence="2">
    <name type="scientific">sediment metagenome</name>
    <dbReference type="NCBI Taxonomy" id="749907"/>
    <lineage>
        <taxon>unclassified sequences</taxon>
        <taxon>metagenomes</taxon>
        <taxon>ecological metagenomes</taxon>
    </lineage>
</organism>
<dbReference type="GO" id="GO:0016881">
    <property type="term" value="F:acid-amino acid ligase activity"/>
    <property type="evidence" value="ECO:0007669"/>
    <property type="project" value="InterPro"/>
</dbReference>
<reference evidence="2" key="2">
    <citation type="journal article" date="2011" name="Microb. Ecol.">
        <title>Taxonomic and Functional Metagenomic Profiling of the Microbial Community in the Anoxic Sediment of a Sub-saline Shallow Lake (Laguna de Carrizo, Central Spain).</title>
        <authorList>
            <person name="Ferrer M."/>
            <person name="Guazzaroni M.E."/>
            <person name="Richter M."/>
            <person name="Garcia-Salamanca A."/>
            <person name="Yarza P."/>
            <person name="Suarez-Suarez A."/>
            <person name="Solano J."/>
            <person name="Alcaide M."/>
            <person name="van Dillewijn P."/>
            <person name="Molina-Henares M.A."/>
            <person name="Lopez-Cortes N."/>
            <person name="Al-Ramahi Y."/>
            <person name="Guerrero C."/>
            <person name="Acosta A."/>
            <person name="de Eugenio L.I."/>
            <person name="Martinez V."/>
            <person name="Marques S."/>
            <person name="Rojo F."/>
            <person name="Santero E."/>
            <person name="Genilloud O."/>
            <person name="Perez-Perez J."/>
            <person name="Rossello-Mora R."/>
            <person name="Ramos J.L."/>
        </authorList>
    </citation>
    <scope>NUCLEOTIDE SEQUENCE</scope>
</reference>
<comment type="caution">
    <text evidence="2">The sequence shown here is derived from an EMBL/GenBank/DDBJ whole genome shotgun (WGS) entry which is preliminary data.</text>
</comment>
<accession>D9PKB3</accession>
<reference evidence="2" key="1">
    <citation type="submission" date="2010-07" db="EMBL/GenBank/DDBJ databases">
        <authorList>
            <consortium name="CONSOLIDER consortium CSD2007-00005"/>
            <person name="Guazzaroni M.-E."/>
            <person name="Richter M."/>
            <person name="Garcia-Salamanca A."/>
            <person name="Yarza P."/>
            <person name="Ferrer M."/>
        </authorList>
    </citation>
    <scope>NUCLEOTIDE SEQUENCE</scope>
</reference>
<name>D9PKB3_9ZZZZ</name>
<dbReference type="Gene3D" id="3.90.190.20">
    <property type="entry name" value="Mur ligase, C-terminal domain"/>
    <property type="match status" value="1"/>
</dbReference>
<dbReference type="Pfam" id="PF02875">
    <property type="entry name" value="Mur_ligase_C"/>
    <property type="match status" value="1"/>
</dbReference>
<dbReference type="InterPro" id="IPR004101">
    <property type="entry name" value="Mur_ligase_C"/>
</dbReference>
<dbReference type="PANTHER" id="PTHR23135">
    <property type="entry name" value="MUR LIGASE FAMILY MEMBER"/>
    <property type="match status" value="1"/>
</dbReference>
<proteinExistence type="predicted"/>
<feature type="non-terminal residue" evidence="2">
    <location>
        <position position="117"/>
    </location>
</feature>
<dbReference type="InterPro" id="IPR036615">
    <property type="entry name" value="Mur_ligase_C_dom_sf"/>
</dbReference>
<dbReference type="AlphaFoldDB" id="D9PKB3"/>
<dbReference type="SUPFAM" id="SSF53244">
    <property type="entry name" value="MurD-like peptide ligases, peptide-binding domain"/>
    <property type="match status" value="1"/>
</dbReference>